<dbReference type="GO" id="GO:0016743">
    <property type="term" value="F:carboxyl- or carbamoyltransferase activity"/>
    <property type="evidence" value="ECO:0007669"/>
    <property type="project" value="TreeGrafter"/>
</dbReference>
<name>A0A4Q0XZ62_9BACT</name>
<dbReference type="Pfam" id="PF01300">
    <property type="entry name" value="Sua5_yciO_yrdC"/>
    <property type="match status" value="1"/>
</dbReference>
<proteinExistence type="predicted"/>
<dbReference type="Gene3D" id="3.30.110.120">
    <property type="match status" value="1"/>
</dbReference>
<comment type="caution">
    <text evidence="2">The sequence shown here is derived from an EMBL/GenBank/DDBJ whole genome shotgun (WGS) entry which is preliminary data.</text>
</comment>
<accession>A0A4Q0XZ62</accession>
<dbReference type="GO" id="GO:0003725">
    <property type="term" value="F:double-stranded RNA binding"/>
    <property type="evidence" value="ECO:0007669"/>
    <property type="project" value="InterPro"/>
</dbReference>
<dbReference type="EMBL" id="PDKJ01000086">
    <property type="protein sequence ID" value="RXJ62563.1"/>
    <property type="molecule type" value="Genomic_DNA"/>
</dbReference>
<dbReference type="PANTHER" id="PTHR42959">
    <property type="entry name" value="CARBAMOYLTRANSFERASE"/>
    <property type="match status" value="1"/>
</dbReference>
<dbReference type="InterPro" id="IPR017945">
    <property type="entry name" value="DHBP_synth_RibB-like_a/b_dom"/>
</dbReference>
<organism evidence="2 3">
    <name type="scientific">Halarcobacter ebronensis</name>
    <dbReference type="NCBI Taxonomy" id="1462615"/>
    <lineage>
        <taxon>Bacteria</taxon>
        <taxon>Pseudomonadati</taxon>
        <taxon>Campylobacterota</taxon>
        <taxon>Epsilonproteobacteria</taxon>
        <taxon>Campylobacterales</taxon>
        <taxon>Arcobacteraceae</taxon>
        <taxon>Halarcobacter</taxon>
    </lineage>
</organism>
<dbReference type="InterPro" id="IPR051060">
    <property type="entry name" value="Carbamoyltrans_HypF-like"/>
</dbReference>
<feature type="domain" description="YrdC-like" evidence="1">
    <location>
        <begin position="2"/>
        <end position="88"/>
    </location>
</feature>
<dbReference type="InterPro" id="IPR023214">
    <property type="entry name" value="HAD_sf"/>
</dbReference>
<dbReference type="Gene3D" id="3.40.50.1000">
    <property type="entry name" value="HAD superfamily/HAD-like"/>
    <property type="match status" value="1"/>
</dbReference>
<dbReference type="Proteomes" id="UP000290172">
    <property type="component" value="Unassembled WGS sequence"/>
</dbReference>
<dbReference type="PANTHER" id="PTHR42959:SF1">
    <property type="entry name" value="CARBAMOYLTRANSFERASE HYPF"/>
    <property type="match status" value="1"/>
</dbReference>
<dbReference type="GO" id="GO:0051604">
    <property type="term" value="P:protein maturation"/>
    <property type="evidence" value="ECO:0007669"/>
    <property type="project" value="TreeGrafter"/>
</dbReference>
<dbReference type="SUPFAM" id="SSF55821">
    <property type="entry name" value="YrdC/RibB"/>
    <property type="match status" value="1"/>
</dbReference>
<dbReference type="InterPro" id="IPR036412">
    <property type="entry name" value="HAD-like_sf"/>
</dbReference>
<dbReference type="AlphaFoldDB" id="A0A4Q0XZ62"/>
<sequence>MKEYTSLTKKEEELLTLKEKPIVLVKKQTKSNLSNSVAPNINRLGCFIAYTPLHHLLFRFLHKPIVATSANLKDEPIIRYKDEVLENILKEENLSWNQVAAIGDDLNDYKMLKKAGLSFTPANGSKYIEDVVNIRCEAYGGSGAVKEMIEYIIKEDGIEEEYVNSWL</sequence>
<gene>
    <name evidence="2" type="ORF">CRV08_16015</name>
</gene>
<evidence type="ECO:0000313" key="3">
    <source>
        <dbReference type="Proteomes" id="UP000290172"/>
    </source>
</evidence>
<dbReference type="InterPro" id="IPR006070">
    <property type="entry name" value="Sua5-like_dom"/>
</dbReference>
<protein>
    <recommendedName>
        <fullName evidence="1">YrdC-like domain-containing protein</fullName>
    </recommendedName>
</protein>
<evidence type="ECO:0000259" key="1">
    <source>
        <dbReference type="Pfam" id="PF01300"/>
    </source>
</evidence>
<dbReference type="GO" id="GO:0008270">
    <property type="term" value="F:zinc ion binding"/>
    <property type="evidence" value="ECO:0007669"/>
    <property type="project" value="TreeGrafter"/>
</dbReference>
<reference evidence="2 3" key="1">
    <citation type="submission" date="2017-10" db="EMBL/GenBank/DDBJ databases">
        <title>Genomics of the genus Arcobacter.</title>
        <authorList>
            <person name="Perez-Cataluna A."/>
            <person name="Figueras M.J."/>
        </authorList>
    </citation>
    <scope>NUCLEOTIDE SEQUENCE [LARGE SCALE GENOMIC DNA]</scope>
    <source>
        <strain evidence="2 3">CECT 8993</strain>
    </source>
</reference>
<evidence type="ECO:0000313" key="2">
    <source>
        <dbReference type="EMBL" id="RXJ62563.1"/>
    </source>
</evidence>
<dbReference type="SUPFAM" id="SSF56784">
    <property type="entry name" value="HAD-like"/>
    <property type="match status" value="1"/>
</dbReference>